<dbReference type="PROSITE" id="PS51205">
    <property type="entry name" value="VPS9"/>
    <property type="match status" value="1"/>
</dbReference>
<feature type="compositionally biased region" description="Polar residues" evidence="1">
    <location>
        <begin position="266"/>
        <end position="279"/>
    </location>
</feature>
<feature type="compositionally biased region" description="Low complexity" evidence="1">
    <location>
        <begin position="14"/>
        <end position="24"/>
    </location>
</feature>
<dbReference type="Pfam" id="PF02204">
    <property type="entry name" value="VPS9"/>
    <property type="match status" value="1"/>
</dbReference>
<feature type="region of interest" description="Disordered" evidence="1">
    <location>
        <begin position="231"/>
        <end position="302"/>
    </location>
</feature>
<keyword evidence="2" id="KW-0472">Membrane</keyword>
<evidence type="ECO:0000256" key="2">
    <source>
        <dbReference type="SAM" id="Phobius"/>
    </source>
</evidence>
<protein>
    <recommendedName>
        <fullName evidence="3">VPS9 domain-containing protein</fullName>
    </recommendedName>
</protein>
<dbReference type="GeneID" id="7448790"/>
<reference evidence="4 5" key="2">
    <citation type="journal article" date="2008" name="Nature">
        <title>The Phaeodactylum genome reveals the evolutionary history of diatom genomes.</title>
        <authorList>
            <person name="Bowler C."/>
            <person name="Allen A.E."/>
            <person name="Badger J.H."/>
            <person name="Grimwood J."/>
            <person name="Jabbari K."/>
            <person name="Kuo A."/>
            <person name="Maheswari U."/>
            <person name="Martens C."/>
            <person name="Maumus F."/>
            <person name="Otillar R.P."/>
            <person name="Rayko E."/>
            <person name="Salamov A."/>
            <person name="Vandepoele K."/>
            <person name="Beszteri B."/>
            <person name="Gruber A."/>
            <person name="Heijde M."/>
            <person name="Katinka M."/>
            <person name="Mock T."/>
            <person name="Valentin K."/>
            <person name="Verret F."/>
            <person name="Berges J.A."/>
            <person name="Brownlee C."/>
            <person name="Cadoret J.P."/>
            <person name="Chiovitti A."/>
            <person name="Choi C.J."/>
            <person name="Coesel S."/>
            <person name="De Martino A."/>
            <person name="Detter J.C."/>
            <person name="Durkin C."/>
            <person name="Falciatore A."/>
            <person name="Fournet J."/>
            <person name="Haruta M."/>
            <person name="Huysman M.J."/>
            <person name="Jenkins B.D."/>
            <person name="Jiroutova K."/>
            <person name="Jorgensen R.E."/>
            <person name="Joubert Y."/>
            <person name="Kaplan A."/>
            <person name="Kroger N."/>
            <person name="Kroth P.G."/>
            <person name="La Roche J."/>
            <person name="Lindquist E."/>
            <person name="Lommer M."/>
            <person name="Martin-Jezequel V."/>
            <person name="Lopez P.J."/>
            <person name="Lucas S."/>
            <person name="Mangogna M."/>
            <person name="McGinnis K."/>
            <person name="Medlin L.K."/>
            <person name="Montsant A."/>
            <person name="Oudot-Le Secq M.P."/>
            <person name="Napoli C."/>
            <person name="Obornik M."/>
            <person name="Parker M.S."/>
            <person name="Petit J.L."/>
            <person name="Porcel B.M."/>
            <person name="Poulsen N."/>
            <person name="Robison M."/>
            <person name="Rychlewski L."/>
            <person name="Rynearson T.A."/>
            <person name="Schmutz J."/>
            <person name="Shapiro H."/>
            <person name="Siaut M."/>
            <person name="Stanley M."/>
            <person name="Sussman M.R."/>
            <person name="Taylor A.R."/>
            <person name="Vardi A."/>
            <person name="von Dassow P."/>
            <person name="Vyverman W."/>
            <person name="Willis A."/>
            <person name="Wyrwicz L.S."/>
            <person name="Rokhsar D.S."/>
            <person name="Weissenbach J."/>
            <person name="Armbrust E.V."/>
            <person name="Green B.R."/>
            <person name="Van de Peer Y."/>
            <person name="Grigoriev I.V."/>
        </authorList>
    </citation>
    <scope>NUCLEOTIDE SEQUENCE [LARGE SCALE GENOMIC DNA]</scope>
    <source>
        <strain evidence="4 5">CCMP1335</strain>
    </source>
</reference>
<feature type="transmembrane region" description="Helical" evidence="2">
    <location>
        <begin position="387"/>
        <end position="410"/>
    </location>
</feature>
<dbReference type="PANTHER" id="PTHR24170:SF1">
    <property type="entry name" value="DOMAIN PROTEIN, PUTATIVE (AFU_ORTHOLOGUE AFUA_1G09870)-RELATED"/>
    <property type="match status" value="1"/>
</dbReference>
<dbReference type="PaxDb" id="35128-Thaps22297"/>
<dbReference type="RefSeq" id="XP_002289829.1">
    <property type="nucleotide sequence ID" value="XM_002289793.1"/>
</dbReference>
<feature type="compositionally biased region" description="Basic and acidic residues" evidence="1">
    <location>
        <begin position="244"/>
        <end position="256"/>
    </location>
</feature>
<dbReference type="SMART" id="SM00167">
    <property type="entry name" value="VPS9"/>
    <property type="match status" value="1"/>
</dbReference>
<evidence type="ECO:0000313" key="4">
    <source>
        <dbReference type="EMBL" id="EED93366.1"/>
    </source>
</evidence>
<dbReference type="PANTHER" id="PTHR24170">
    <property type="entry name" value="ANKYRIN REPEAT DOMAIN-CONTAINING PROTEIN 27"/>
    <property type="match status" value="1"/>
</dbReference>
<evidence type="ECO:0000259" key="3">
    <source>
        <dbReference type="PROSITE" id="PS51205"/>
    </source>
</evidence>
<gene>
    <name evidence="4" type="ORF">THAPSDRAFT_22297</name>
</gene>
<dbReference type="GO" id="GO:0097422">
    <property type="term" value="C:tubular endosome"/>
    <property type="evidence" value="ECO:0000318"/>
    <property type="project" value="GO_Central"/>
</dbReference>
<dbReference type="GO" id="GO:0005886">
    <property type="term" value="C:plasma membrane"/>
    <property type="evidence" value="ECO:0000318"/>
    <property type="project" value="GO_Central"/>
</dbReference>
<accession>B8BZJ5</accession>
<sequence length="784" mass="85507">MGLDGECSQHNEGTEQSGGTETSTPRVEVVNKETTSMHAMFSSSPSKQAVHIMNATSGIIADPIHYHSFTTVGSSSLFSQTSVSILSLPKCLLVGTFQKCTACQGRLGSESIQNQKYDHGNFDGTDGVSSSAKCASPEMDQSSSCMAMLQCVACRVYAHRSCAFARPPIQCTQNNGETEVAASQMPVCQVNFPLVQSALNINETQHHHSPNNDNTDISETSKQVWSFFGRRSRRKDDVVEDDHELSGEAMKTDDSQNNKQQRTDAIPNNENEAIQSSDQECTKCDPVPSAQDSSNVNPTEEDMLPCDLLESTLSCNNDITDDSTTEPKASPPPNVFKTSIEIIRKTSQTATNIPKASAIGMVAGGITGLALAGPAGVIVGSTIGKNAFALGAALEGGMSVGVLVMSLVAASKFTSSTSEKEQRELKLPTSGNETNTLILVRPDVAVDPIWNDYAKDARNSWEKMDKESGSWGSGFSSLFSSGTVTSLSAAERELRYQRDSDIIRADASELAMREKIMLLVNRILNDKMSLPGYVYRYLIRKHKERSVSGQEEGSEHSPLLLIGGTETKSMREENRSSLSCRQDAHGVIKHVTATLLEVRPGLASSLAMTEMSAMAVETLVFSELYEDVFDEIIRQTLDQDEALQSKIDTLRHCSMRSQRDGSEKHPTSSHEAIAALKFLPSAHTPADKLFFLVIFLEHISAHFSALDNRFIDADLLLNMVCQHLVAAQIPSLHAEIEFIADFARDEQLLRGKEGYALITLQASLHYLDSLNVLHNDLCPFVETT</sequence>
<dbReference type="InterPro" id="IPR037191">
    <property type="entry name" value="VPS9_dom_sf"/>
</dbReference>
<keyword evidence="2" id="KW-0812">Transmembrane</keyword>
<proteinExistence type="predicted"/>
<dbReference type="eggNOG" id="ENOG502SCQ2">
    <property type="taxonomic scope" value="Eukaryota"/>
</dbReference>
<dbReference type="GO" id="GO:0000149">
    <property type="term" value="F:SNARE binding"/>
    <property type="evidence" value="ECO:0000318"/>
    <property type="project" value="GO_Central"/>
</dbReference>
<dbReference type="GO" id="GO:0030133">
    <property type="term" value="C:transport vesicle"/>
    <property type="evidence" value="ECO:0000318"/>
    <property type="project" value="GO_Central"/>
</dbReference>
<name>B8BZJ5_THAPS</name>
<dbReference type="GO" id="GO:0045022">
    <property type="term" value="P:early endosome to late endosome transport"/>
    <property type="evidence" value="ECO:0000318"/>
    <property type="project" value="GO_Central"/>
</dbReference>
<evidence type="ECO:0000256" key="1">
    <source>
        <dbReference type="SAM" id="MobiDB-lite"/>
    </source>
</evidence>
<dbReference type="InterPro" id="IPR003123">
    <property type="entry name" value="VPS9"/>
</dbReference>
<dbReference type="GO" id="GO:0005770">
    <property type="term" value="C:late endosome"/>
    <property type="evidence" value="ECO:0000318"/>
    <property type="project" value="GO_Central"/>
</dbReference>
<dbReference type="EMBL" id="CM000641">
    <property type="protein sequence ID" value="EED93366.1"/>
    <property type="molecule type" value="Genomic_DNA"/>
</dbReference>
<dbReference type="Gene3D" id="1.20.1050.80">
    <property type="entry name" value="VPS9 domain"/>
    <property type="match status" value="1"/>
</dbReference>
<dbReference type="InParanoid" id="B8BZJ5"/>
<evidence type="ECO:0000313" key="5">
    <source>
        <dbReference type="Proteomes" id="UP000001449"/>
    </source>
</evidence>
<reference evidence="4 5" key="1">
    <citation type="journal article" date="2004" name="Science">
        <title>The genome of the diatom Thalassiosira pseudonana: ecology, evolution, and metabolism.</title>
        <authorList>
            <person name="Armbrust E.V."/>
            <person name="Berges J.A."/>
            <person name="Bowler C."/>
            <person name="Green B.R."/>
            <person name="Martinez D."/>
            <person name="Putnam N.H."/>
            <person name="Zhou S."/>
            <person name="Allen A.E."/>
            <person name="Apt K.E."/>
            <person name="Bechner M."/>
            <person name="Brzezinski M.A."/>
            <person name="Chaal B.K."/>
            <person name="Chiovitti A."/>
            <person name="Davis A.K."/>
            <person name="Demarest M.S."/>
            <person name="Detter J.C."/>
            <person name="Glavina T."/>
            <person name="Goodstein D."/>
            <person name="Hadi M.Z."/>
            <person name="Hellsten U."/>
            <person name="Hildebrand M."/>
            <person name="Jenkins B.D."/>
            <person name="Jurka J."/>
            <person name="Kapitonov V.V."/>
            <person name="Kroger N."/>
            <person name="Lau W.W."/>
            <person name="Lane T.W."/>
            <person name="Larimer F.W."/>
            <person name="Lippmeier J.C."/>
            <person name="Lucas S."/>
            <person name="Medina M."/>
            <person name="Montsant A."/>
            <person name="Obornik M."/>
            <person name="Parker M.S."/>
            <person name="Palenik B."/>
            <person name="Pazour G.J."/>
            <person name="Richardson P.M."/>
            <person name="Rynearson T.A."/>
            <person name="Saito M.A."/>
            <person name="Schwartz D.C."/>
            <person name="Thamatrakoln K."/>
            <person name="Valentin K."/>
            <person name="Vardi A."/>
            <person name="Wilkerson F.P."/>
            <person name="Rokhsar D.S."/>
        </authorList>
    </citation>
    <scope>NUCLEOTIDE SEQUENCE [LARGE SCALE GENOMIC DNA]</scope>
    <source>
        <strain evidence="4 5">CCMP1335</strain>
    </source>
</reference>
<keyword evidence="5" id="KW-1185">Reference proteome</keyword>
<dbReference type="HOGENOM" id="CLU_357738_0_0_1"/>
<dbReference type="AlphaFoldDB" id="B8BZJ5"/>
<dbReference type="GO" id="GO:0005085">
    <property type="term" value="F:guanyl-nucleotide exchange factor activity"/>
    <property type="evidence" value="ECO:0000318"/>
    <property type="project" value="GO_Central"/>
</dbReference>
<feature type="transmembrane region" description="Helical" evidence="2">
    <location>
        <begin position="358"/>
        <end position="380"/>
    </location>
</feature>
<dbReference type="SUPFAM" id="SSF109993">
    <property type="entry name" value="VPS9 domain"/>
    <property type="match status" value="1"/>
</dbReference>
<feature type="region of interest" description="Disordered" evidence="1">
    <location>
        <begin position="1"/>
        <end position="26"/>
    </location>
</feature>
<feature type="domain" description="VPS9" evidence="3">
    <location>
        <begin position="637"/>
        <end position="776"/>
    </location>
</feature>
<dbReference type="InterPro" id="IPR051248">
    <property type="entry name" value="UPF0507/Ank_repeat_27"/>
</dbReference>
<dbReference type="Proteomes" id="UP000001449">
    <property type="component" value="Chromosome 4"/>
</dbReference>
<dbReference type="KEGG" id="tps:THAPSDRAFT_22297"/>
<organism evidence="4 5">
    <name type="scientific">Thalassiosira pseudonana</name>
    <name type="common">Marine diatom</name>
    <name type="synonym">Cyclotella nana</name>
    <dbReference type="NCBI Taxonomy" id="35128"/>
    <lineage>
        <taxon>Eukaryota</taxon>
        <taxon>Sar</taxon>
        <taxon>Stramenopiles</taxon>
        <taxon>Ochrophyta</taxon>
        <taxon>Bacillariophyta</taxon>
        <taxon>Coscinodiscophyceae</taxon>
        <taxon>Thalassiosirophycidae</taxon>
        <taxon>Thalassiosirales</taxon>
        <taxon>Thalassiosiraceae</taxon>
        <taxon>Thalassiosira</taxon>
    </lineage>
</organism>
<keyword evidence="2" id="KW-1133">Transmembrane helix</keyword>
<dbReference type="GO" id="GO:0005769">
    <property type="term" value="C:early endosome"/>
    <property type="evidence" value="ECO:0000318"/>
    <property type="project" value="GO_Central"/>
</dbReference>